<dbReference type="GeneID" id="54483865"/>
<keyword evidence="1" id="KW-0175">Coiled coil</keyword>
<feature type="region of interest" description="Disordered" evidence="2">
    <location>
        <begin position="309"/>
        <end position="359"/>
    </location>
</feature>
<dbReference type="AlphaFoldDB" id="A0A6A6W408"/>
<protein>
    <recommendedName>
        <fullName evidence="5">N-acetyltransferase domain-containing protein</fullName>
    </recommendedName>
</protein>
<name>A0A6A6W408_9PEZI</name>
<accession>A0A6A6W408</accession>
<sequence length="784" mass="88660">MAQQPGWIPPHLRVIQAAQQARKEQEKLSQSIPSHLRDKPSNDYGVPVAVKVPPVRAHQATTSKFVPPHLRKKIHNDHGNSVTAETNSLPIPVATEMQSSQSIQPLLASNCPNHGLTAPPTNSAPSVQVAEKPQPSGYIPPHLRHKARQAAVKTPALAAEPPVQRKKWVIEPLRNKSPSPVTSSVPPLAPEPDSVSPSPESATSPSQLPPHLRYTTQQGAIKTTAPVVKPPVQRKKWVDEPLYNNTTPSRTRPPMRHPLSPKREPGTSSSVEQLASNKTSAKKTGTTALTSPTQHKTVNLDAVYRGWANRRSEEKKQPVHVKKTAREKRGWPKNPRPRVKTPDSNAWGSGDWEKPNPGGVEIEVHGGQDPDYDIRQLTDWNGDWLPAPVEWENRRGFRHRGGNFSQWMHTWGTDHANNHKVAVIPLYPHDGPVVHPDWFPKVIDEQSPQTFWDSFCRSAPEPTWEEDLAWKPWWLTIIDGIFIPTPEQPSDKMSPEEELDYAQNNTFGLHSDGAAEWYATKEKLKHIEKKKKRAEMKEKRKESMELLKTYQIQVPDRSIKPELNIYLRPMKASDIPQVTKIYNWHQEHSVSPPEVDPVPLRIMQDRIASIEQAHFPLIVAVEKVASKKSRYGEFALTENIAGYAYVDDYHSRAGMHRYTGEIDVYVRHDCRRKLVGTCLMDKLMSLVDPGFDERGGYDWRSGEDSTGQYMRGGRRMMGKMMIRVGYFDGDVPGYERAEKFLNQFNFTICGNEEKVGAKDGRFTNVAPFQYTTSYITTNLLNPTY</sequence>
<proteinExistence type="predicted"/>
<keyword evidence="4" id="KW-1185">Reference proteome</keyword>
<feature type="region of interest" description="Disordered" evidence="2">
    <location>
        <begin position="112"/>
        <end position="296"/>
    </location>
</feature>
<reference evidence="3" key="1">
    <citation type="journal article" date="2020" name="Stud. Mycol.">
        <title>101 Dothideomycetes genomes: a test case for predicting lifestyles and emergence of pathogens.</title>
        <authorList>
            <person name="Haridas S."/>
            <person name="Albert R."/>
            <person name="Binder M."/>
            <person name="Bloem J."/>
            <person name="Labutti K."/>
            <person name="Salamov A."/>
            <person name="Andreopoulos B."/>
            <person name="Baker S."/>
            <person name="Barry K."/>
            <person name="Bills G."/>
            <person name="Bluhm B."/>
            <person name="Cannon C."/>
            <person name="Castanera R."/>
            <person name="Culley D."/>
            <person name="Daum C."/>
            <person name="Ezra D."/>
            <person name="Gonzalez J."/>
            <person name="Henrissat B."/>
            <person name="Kuo A."/>
            <person name="Liang C."/>
            <person name="Lipzen A."/>
            <person name="Lutzoni F."/>
            <person name="Magnuson J."/>
            <person name="Mondo S."/>
            <person name="Nolan M."/>
            <person name="Ohm R."/>
            <person name="Pangilinan J."/>
            <person name="Park H.-J."/>
            <person name="Ramirez L."/>
            <person name="Alfaro M."/>
            <person name="Sun H."/>
            <person name="Tritt A."/>
            <person name="Yoshinaga Y."/>
            <person name="Zwiers L.-H."/>
            <person name="Turgeon B."/>
            <person name="Goodwin S."/>
            <person name="Spatafora J."/>
            <person name="Crous P."/>
            <person name="Grigoriev I."/>
        </authorList>
    </citation>
    <scope>NUCLEOTIDE SEQUENCE</scope>
    <source>
        <strain evidence="3">CBS 121739</strain>
    </source>
</reference>
<dbReference type="RefSeq" id="XP_033599350.1">
    <property type="nucleotide sequence ID" value="XM_033742811.1"/>
</dbReference>
<dbReference type="InterPro" id="IPR016181">
    <property type="entry name" value="Acyl_CoA_acyltransferase"/>
</dbReference>
<evidence type="ECO:0000313" key="3">
    <source>
        <dbReference type="EMBL" id="KAF2756899.1"/>
    </source>
</evidence>
<feature type="region of interest" description="Disordered" evidence="2">
    <location>
        <begin position="17"/>
        <end position="47"/>
    </location>
</feature>
<evidence type="ECO:0000313" key="4">
    <source>
        <dbReference type="Proteomes" id="UP000799437"/>
    </source>
</evidence>
<gene>
    <name evidence="3" type="ORF">EJ05DRAFT_46655</name>
</gene>
<dbReference type="SUPFAM" id="SSF55729">
    <property type="entry name" value="Acyl-CoA N-acyltransferases (Nat)"/>
    <property type="match status" value="1"/>
</dbReference>
<evidence type="ECO:0000256" key="2">
    <source>
        <dbReference type="SAM" id="MobiDB-lite"/>
    </source>
</evidence>
<dbReference type="OrthoDB" id="2129362at2759"/>
<feature type="compositionally biased region" description="Low complexity" evidence="2">
    <location>
        <begin position="177"/>
        <end position="201"/>
    </location>
</feature>
<evidence type="ECO:0000256" key="1">
    <source>
        <dbReference type="SAM" id="Coils"/>
    </source>
</evidence>
<feature type="compositionally biased region" description="Polar residues" evidence="2">
    <location>
        <begin position="266"/>
        <end position="296"/>
    </location>
</feature>
<evidence type="ECO:0008006" key="5">
    <source>
        <dbReference type="Google" id="ProtNLM"/>
    </source>
</evidence>
<organism evidence="3 4">
    <name type="scientific">Pseudovirgaria hyperparasitica</name>
    <dbReference type="NCBI Taxonomy" id="470096"/>
    <lineage>
        <taxon>Eukaryota</taxon>
        <taxon>Fungi</taxon>
        <taxon>Dikarya</taxon>
        <taxon>Ascomycota</taxon>
        <taxon>Pezizomycotina</taxon>
        <taxon>Dothideomycetes</taxon>
        <taxon>Dothideomycetes incertae sedis</taxon>
        <taxon>Acrospermales</taxon>
        <taxon>Acrospermaceae</taxon>
        <taxon>Pseudovirgaria</taxon>
    </lineage>
</organism>
<dbReference type="Proteomes" id="UP000799437">
    <property type="component" value="Unassembled WGS sequence"/>
</dbReference>
<feature type="coiled-coil region" evidence="1">
    <location>
        <begin position="524"/>
        <end position="553"/>
    </location>
</feature>
<dbReference type="Gene3D" id="3.40.630.30">
    <property type="match status" value="1"/>
</dbReference>
<dbReference type="EMBL" id="ML996574">
    <property type="protein sequence ID" value="KAF2756899.1"/>
    <property type="molecule type" value="Genomic_DNA"/>
</dbReference>